<dbReference type="PANTHER" id="PTHR42910">
    <property type="entry name" value="TRANSPORTER SCO4007-RELATED"/>
    <property type="match status" value="1"/>
</dbReference>
<evidence type="ECO:0000256" key="4">
    <source>
        <dbReference type="SAM" id="Phobius"/>
    </source>
</evidence>
<keyword evidence="1 4" id="KW-0812">Transmembrane</keyword>
<accession>A0A3D3FXX0</accession>
<evidence type="ECO:0000256" key="1">
    <source>
        <dbReference type="ARBA" id="ARBA00022692"/>
    </source>
</evidence>
<dbReference type="PANTHER" id="PTHR42910:SF1">
    <property type="entry name" value="MAJOR FACILITATOR SUPERFAMILY (MFS) PROFILE DOMAIN-CONTAINING PROTEIN"/>
    <property type="match status" value="1"/>
</dbReference>
<feature type="transmembrane region" description="Helical" evidence="4">
    <location>
        <begin position="248"/>
        <end position="266"/>
    </location>
</feature>
<organism evidence="6 7">
    <name type="scientific">Acinetobacter radioresistens</name>
    <dbReference type="NCBI Taxonomy" id="40216"/>
    <lineage>
        <taxon>Bacteria</taxon>
        <taxon>Pseudomonadati</taxon>
        <taxon>Pseudomonadota</taxon>
        <taxon>Gammaproteobacteria</taxon>
        <taxon>Moraxellales</taxon>
        <taxon>Moraxellaceae</taxon>
        <taxon>Acinetobacter</taxon>
    </lineage>
</organism>
<dbReference type="PROSITE" id="PS50850">
    <property type="entry name" value="MFS"/>
    <property type="match status" value="1"/>
</dbReference>
<name>A0A3D3FXX0_ACIRA</name>
<evidence type="ECO:0000259" key="5">
    <source>
        <dbReference type="PROSITE" id="PS50850"/>
    </source>
</evidence>
<dbReference type="InterPro" id="IPR011701">
    <property type="entry name" value="MFS"/>
</dbReference>
<feature type="transmembrane region" description="Helical" evidence="4">
    <location>
        <begin position="136"/>
        <end position="158"/>
    </location>
</feature>
<feature type="transmembrane region" description="Helical" evidence="4">
    <location>
        <begin position="80"/>
        <end position="98"/>
    </location>
</feature>
<dbReference type="SUPFAM" id="SSF103473">
    <property type="entry name" value="MFS general substrate transporter"/>
    <property type="match status" value="1"/>
</dbReference>
<feature type="transmembrane region" description="Helical" evidence="4">
    <location>
        <begin position="104"/>
        <end position="124"/>
    </location>
</feature>
<feature type="transmembrane region" description="Helical" evidence="4">
    <location>
        <begin position="164"/>
        <end position="182"/>
    </location>
</feature>
<keyword evidence="2 4" id="KW-1133">Transmembrane helix</keyword>
<evidence type="ECO:0000256" key="3">
    <source>
        <dbReference type="ARBA" id="ARBA00023136"/>
    </source>
</evidence>
<protein>
    <submittedName>
        <fullName evidence="6">MFS transporter</fullName>
    </submittedName>
</protein>
<dbReference type="Gene3D" id="1.20.1250.20">
    <property type="entry name" value="MFS general substrate transporter like domains"/>
    <property type="match status" value="1"/>
</dbReference>
<proteinExistence type="predicted"/>
<dbReference type="InterPro" id="IPR020846">
    <property type="entry name" value="MFS_dom"/>
</dbReference>
<sequence>MDNSQDISQNRPLLWLMAIACGLCAGVNYYCQPLVHSIQQYFAVTEAQAALTVTFAQVSYALGLLFIVPLGDILNKSRFIPLLMFFAAIGLLLCGFAINLPMLWVGTVIAGLFSVAAQVLIPLATMAVQPEKTGEVVGFLMSGLLIGILLSTSLAGVLSNLFEWNIIYLASAVMMLCLAYLLKSRLPYVMRFKMGYLQIFSSMASLIKEEKRLVLRSLVGGCAFASVSTLFSTIAVLLSGPAFQLPDFMIGLIPLMGIFGALSTQWIGKQADKGYTRILTWIGCGLLGISWIAFYFTQYSLISY</sequence>
<feature type="non-terminal residue" evidence="6">
    <location>
        <position position="304"/>
    </location>
</feature>
<dbReference type="CDD" id="cd17324">
    <property type="entry name" value="MFS_NepI_like"/>
    <property type="match status" value="1"/>
</dbReference>
<feature type="transmembrane region" description="Helical" evidence="4">
    <location>
        <begin position="50"/>
        <end position="68"/>
    </location>
</feature>
<evidence type="ECO:0000313" key="6">
    <source>
        <dbReference type="EMBL" id="HCM30663.1"/>
    </source>
</evidence>
<evidence type="ECO:0000313" key="7">
    <source>
        <dbReference type="Proteomes" id="UP000262257"/>
    </source>
</evidence>
<gene>
    <name evidence="6" type="ORF">DIC32_02600</name>
</gene>
<dbReference type="InterPro" id="IPR036259">
    <property type="entry name" value="MFS_trans_sf"/>
</dbReference>
<keyword evidence="3 4" id="KW-0472">Membrane</keyword>
<comment type="caution">
    <text evidence="6">The sequence shown here is derived from an EMBL/GenBank/DDBJ whole genome shotgun (WGS) entry which is preliminary data.</text>
</comment>
<feature type="transmembrane region" description="Helical" evidence="4">
    <location>
        <begin position="278"/>
        <end position="296"/>
    </location>
</feature>
<feature type="transmembrane region" description="Helical" evidence="4">
    <location>
        <begin position="213"/>
        <end position="236"/>
    </location>
</feature>
<feature type="transmembrane region" description="Helical" evidence="4">
    <location>
        <begin position="12"/>
        <end position="30"/>
    </location>
</feature>
<dbReference type="Pfam" id="PF07690">
    <property type="entry name" value="MFS_1"/>
    <property type="match status" value="1"/>
</dbReference>
<dbReference type="AlphaFoldDB" id="A0A3D3FXX0"/>
<dbReference type="Proteomes" id="UP000262257">
    <property type="component" value="Unassembled WGS sequence"/>
</dbReference>
<evidence type="ECO:0000256" key="2">
    <source>
        <dbReference type="ARBA" id="ARBA00022989"/>
    </source>
</evidence>
<dbReference type="EMBL" id="DPXL01000037">
    <property type="protein sequence ID" value="HCM30663.1"/>
    <property type="molecule type" value="Genomic_DNA"/>
</dbReference>
<dbReference type="GO" id="GO:0022857">
    <property type="term" value="F:transmembrane transporter activity"/>
    <property type="evidence" value="ECO:0007669"/>
    <property type="project" value="InterPro"/>
</dbReference>
<reference evidence="6 7" key="1">
    <citation type="journal article" date="2018" name="Nat. Biotechnol.">
        <title>A standardized bacterial taxonomy based on genome phylogeny substantially revises the tree of life.</title>
        <authorList>
            <person name="Parks D.H."/>
            <person name="Chuvochina M."/>
            <person name="Waite D.W."/>
            <person name="Rinke C."/>
            <person name="Skarshewski A."/>
            <person name="Chaumeil P.A."/>
            <person name="Hugenholtz P."/>
        </authorList>
    </citation>
    <scope>NUCLEOTIDE SEQUENCE [LARGE SCALE GENOMIC DNA]</scope>
    <source>
        <strain evidence="6">UBA10045</strain>
    </source>
</reference>
<feature type="domain" description="Major facilitator superfamily (MFS) profile" evidence="5">
    <location>
        <begin position="1"/>
        <end position="304"/>
    </location>
</feature>